<feature type="compositionally biased region" description="Polar residues" evidence="1">
    <location>
        <begin position="311"/>
        <end position="329"/>
    </location>
</feature>
<name>A0A0G4I6Z5_9ALVE</name>
<dbReference type="AlphaFoldDB" id="A0A0G4I6Z5"/>
<feature type="compositionally biased region" description="Polar residues" evidence="1">
    <location>
        <begin position="182"/>
        <end position="199"/>
    </location>
</feature>
<evidence type="ECO:0000313" key="2">
    <source>
        <dbReference type="EMBL" id="CEM52845.1"/>
    </source>
</evidence>
<reference evidence="2" key="1">
    <citation type="submission" date="2014-11" db="EMBL/GenBank/DDBJ databases">
        <authorList>
            <person name="Otto D Thomas"/>
            <person name="Naeem Raeece"/>
        </authorList>
    </citation>
    <scope>NUCLEOTIDE SEQUENCE</scope>
</reference>
<accession>A0A0G4I6Z5</accession>
<feature type="compositionally biased region" description="Basic and acidic residues" evidence="1">
    <location>
        <begin position="374"/>
        <end position="390"/>
    </location>
</feature>
<sequence length="421" mass="42512">MAGVEGDPSISTQEAGESGLALLPLGAAARGTQSGSSLAAPSGTVRTHTSPAVSGGSASKRSGASAHLSSSSSSSAHRSPQQPAAVVIPGAASATISGMDEGDGPQTVEERLDAGGEGEGEEVEWPEDDIVPEELMDSPDAPLLLPSAASPSSFSVHVRSPKGTLTSRVAGASKAGSTASGQKQKTVSLQGGGNSSTARSGERPVSALEAERERGQTGTNRSASLLSRGAQTVSAGFRSLAKAVGFGLSSSSSRGGQMKRKQSEEGEEEVDVEGFGFGPPRGAGEMTGRNGNGGVTVRSRLLGSDAGSPVVSVSSCRVNSAVDMSSPSFTEGEGAFPSDASGTSIPASSPWFGASSVIGQPQQLSPLHQGTPGSRDDQRRIHLSEGDGSKVFKGKSRMTEKETTKGDDKEEESPTKRATMV</sequence>
<feature type="compositionally biased region" description="Low complexity" evidence="1">
    <location>
        <begin position="138"/>
        <end position="153"/>
    </location>
</feature>
<feature type="compositionally biased region" description="Low complexity" evidence="1">
    <location>
        <begin position="15"/>
        <end position="31"/>
    </location>
</feature>
<feature type="compositionally biased region" description="Polar residues" evidence="1">
    <location>
        <begin position="32"/>
        <end position="52"/>
    </location>
</feature>
<dbReference type="VEuPathDB" id="CryptoDB:Cvel_1929"/>
<protein>
    <submittedName>
        <fullName evidence="2">Uncharacterized protein</fullName>
    </submittedName>
</protein>
<gene>
    <name evidence="2" type="ORF">Cvel_1929</name>
</gene>
<organism evidence="2">
    <name type="scientific">Chromera velia CCMP2878</name>
    <dbReference type="NCBI Taxonomy" id="1169474"/>
    <lineage>
        <taxon>Eukaryota</taxon>
        <taxon>Sar</taxon>
        <taxon>Alveolata</taxon>
        <taxon>Colpodellida</taxon>
        <taxon>Chromeraceae</taxon>
        <taxon>Chromera</taxon>
    </lineage>
</organism>
<feature type="compositionally biased region" description="Low complexity" evidence="1">
    <location>
        <begin position="170"/>
        <end position="181"/>
    </location>
</feature>
<feature type="compositionally biased region" description="Low complexity" evidence="1">
    <location>
        <begin position="54"/>
        <end position="85"/>
    </location>
</feature>
<feature type="compositionally biased region" description="Polar residues" evidence="1">
    <location>
        <begin position="357"/>
        <end position="372"/>
    </location>
</feature>
<dbReference type="EMBL" id="CDMZ01005392">
    <property type="protein sequence ID" value="CEM52845.1"/>
    <property type="molecule type" value="Genomic_DNA"/>
</dbReference>
<feature type="compositionally biased region" description="Acidic residues" evidence="1">
    <location>
        <begin position="116"/>
        <end position="137"/>
    </location>
</feature>
<feature type="compositionally biased region" description="Polar residues" evidence="1">
    <location>
        <begin position="216"/>
        <end position="229"/>
    </location>
</feature>
<proteinExistence type="predicted"/>
<feature type="compositionally biased region" description="Basic and acidic residues" evidence="1">
    <location>
        <begin position="397"/>
        <end position="415"/>
    </location>
</feature>
<feature type="region of interest" description="Disordered" evidence="1">
    <location>
        <begin position="247"/>
        <end position="421"/>
    </location>
</feature>
<evidence type="ECO:0000256" key="1">
    <source>
        <dbReference type="SAM" id="MobiDB-lite"/>
    </source>
</evidence>
<feature type="region of interest" description="Disordered" evidence="1">
    <location>
        <begin position="1"/>
        <end position="229"/>
    </location>
</feature>